<dbReference type="EMBL" id="HF582854">
    <property type="protein sequence ID" value="CCQ36338.1"/>
    <property type="molecule type" value="Genomic_DNA"/>
</dbReference>
<name>M1XKQ8_NATM8</name>
<dbReference type="Proteomes" id="UP000011867">
    <property type="component" value="Chromosome"/>
</dbReference>
<evidence type="ECO:0000313" key="2">
    <source>
        <dbReference type="EMBL" id="CCQ36338.1"/>
    </source>
</evidence>
<dbReference type="InterPro" id="IPR019887">
    <property type="entry name" value="Tscrpt_reg_AsnC/Lrp_C"/>
</dbReference>
<evidence type="ECO:0000313" key="3">
    <source>
        <dbReference type="Proteomes" id="UP000011867"/>
    </source>
</evidence>
<gene>
    <name evidence="2" type="ordered locus">Nmlp_2158</name>
</gene>
<dbReference type="Pfam" id="PF01037">
    <property type="entry name" value="AsnC_trans_reg"/>
    <property type="match status" value="1"/>
</dbReference>
<dbReference type="Gene3D" id="3.30.70.920">
    <property type="match status" value="1"/>
</dbReference>
<sequence length="76" mass="7845">MVLAYVMVKAHTGEAGRLRDDVEAIDGVVAAHIVAGDVDIIAKLDVDSPGGVKEIAADGIQALGGVEDTHTYIAME</sequence>
<dbReference type="HOGENOM" id="CLU_170329_1_2_2"/>
<accession>M1XKQ8</accession>
<dbReference type="AlphaFoldDB" id="M1XKQ8"/>
<protein>
    <submittedName>
        <fullName evidence="2">Lrp/AsnC family transcription regulator</fullName>
    </submittedName>
</protein>
<dbReference type="STRING" id="268739.Nmlp_2158"/>
<dbReference type="GeneID" id="14653274"/>
<organism evidence="2 3">
    <name type="scientific">Natronomonas moolapensis (strain DSM 18674 / CECT 7526 / JCM 14361 / 8.8.11)</name>
    <dbReference type="NCBI Taxonomy" id="268739"/>
    <lineage>
        <taxon>Archaea</taxon>
        <taxon>Methanobacteriati</taxon>
        <taxon>Methanobacteriota</taxon>
        <taxon>Stenosarchaea group</taxon>
        <taxon>Halobacteria</taxon>
        <taxon>Halobacteriales</taxon>
        <taxon>Natronomonadaceae</taxon>
        <taxon>Natronomonas</taxon>
    </lineage>
</organism>
<dbReference type="OrthoDB" id="8865at2157"/>
<dbReference type="SUPFAM" id="SSF54909">
    <property type="entry name" value="Dimeric alpha+beta barrel"/>
    <property type="match status" value="1"/>
</dbReference>
<proteinExistence type="predicted"/>
<reference evidence="2 3" key="1">
    <citation type="journal article" date="2013" name="Genome Announc.">
        <title>Genome of the haloarchaeon Natronomonas moolapensis, a neutrophilic member of a previously haloalkaliphilic genus.</title>
        <authorList>
            <person name="Dyall-Smith M.L."/>
            <person name="Pfeiffer F."/>
            <person name="Oberwinkler T."/>
            <person name="Klee K."/>
            <person name="Rampp M."/>
            <person name="Palm P."/>
            <person name="Gross K."/>
            <person name="Schuster S.C."/>
            <person name="Oesterhelt D."/>
        </authorList>
    </citation>
    <scope>NUCLEOTIDE SEQUENCE [LARGE SCALE GENOMIC DNA]</scope>
    <source>
        <strain evidence="3">DSM 18674 / JCM 14361 / 8.8.11</strain>
    </source>
</reference>
<dbReference type="KEGG" id="nmo:Nmlp_2158"/>
<dbReference type="InterPro" id="IPR011008">
    <property type="entry name" value="Dimeric_a/b-barrel"/>
</dbReference>
<feature type="domain" description="Transcription regulator AsnC/Lrp ligand binding" evidence="1">
    <location>
        <begin position="6"/>
        <end position="76"/>
    </location>
</feature>
<evidence type="ECO:0000259" key="1">
    <source>
        <dbReference type="Pfam" id="PF01037"/>
    </source>
</evidence>
<dbReference type="eggNOG" id="arCOG01117">
    <property type="taxonomic scope" value="Archaea"/>
</dbReference>
<dbReference type="RefSeq" id="WP_015409140.1">
    <property type="nucleotide sequence ID" value="NC_020388.1"/>
</dbReference>
<keyword evidence="3" id="KW-1185">Reference proteome</keyword>